<keyword evidence="2" id="KW-0813">Transport</keyword>
<dbReference type="EMBL" id="HACA01022964">
    <property type="protein sequence ID" value="CDW40325.1"/>
    <property type="molecule type" value="Transcribed_RNA"/>
</dbReference>
<dbReference type="Gene3D" id="1.20.1250.20">
    <property type="entry name" value="MFS general substrate transporter like domains"/>
    <property type="match status" value="1"/>
</dbReference>
<feature type="transmembrane region" description="Helical" evidence="7">
    <location>
        <begin position="463"/>
        <end position="483"/>
    </location>
</feature>
<dbReference type="GO" id="GO:0016020">
    <property type="term" value="C:membrane"/>
    <property type="evidence" value="ECO:0007669"/>
    <property type="project" value="UniProtKB-SubCell"/>
</dbReference>
<accession>A0A0K2UQH1</accession>
<reference evidence="8" key="1">
    <citation type="submission" date="2014-05" db="EMBL/GenBank/DDBJ databases">
        <authorList>
            <person name="Chronopoulou M."/>
        </authorList>
    </citation>
    <scope>NUCLEOTIDE SEQUENCE</scope>
    <source>
        <tissue evidence="8">Whole organism</tissue>
    </source>
</reference>
<feature type="transmembrane region" description="Helical" evidence="7">
    <location>
        <begin position="260"/>
        <end position="287"/>
    </location>
</feature>
<feature type="transmembrane region" description="Helical" evidence="7">
    <location>
        <begin position="105"/>
        <end position="126"/>
    </location>
</feature>
<organism evidence="8">
    <name type="scientific">Lepeophtheirus salmonis</name>
    <name type="common">Salmon louse</name>
    <name type="synonym">Caligus salmonis</name>
    <dbReference type="NCBI Taxonomy" id="72036"/>
    <lineage>
        <taxon>Eukaryota</taxon>
        <taxon>Metazoa</taxon>
        <taxon>Ecdysozoa</taxon>
        <taxon>Arthropoda</taxon>
        <taxon>Crustacea</taxon>
        <taxon>Multicrustacea</taxon>
        <taxon>Hexanauplia</taxon>
        <taxon>Copepoda</taxon>
        <taxon>Siphonostomatoida</taxon>
        <taxon>Caligidae</taxon>
        <taxon>Lepeophtheirus</taxon>
    </lineage>
</organism>
<feature type="transmembrane region" description="Helical" evidence="7">
    <location>
        <begin position="299"/>
        <end position="327"/>
    </location>
</feature>
<keyword evidence="5 7" id="KW-0472">Membrane</keyword>
<feature type="non-terminal residue" evidence="8">
    <location>
        <position position="674"/>
    </location>
</feature>
<dbReference type="CDD" id="cd17313">
    <property type="entry name" value="MFS_SLC45_SUC"/>
    <property type="match status" value="1"/>
</dbReference>
<feature type="transmembrane region" description="Helical" evidence="7">
    <location>
        <begin position="513"/>
        <end position="534"/>
    </location>
</feature>
<evidence type="ECO:0008006" key="9">
    <source>
        <dbReference type="Google" id="ProtNLM"/>
    </source>
</evidence>
<evidence type="ECO:0000313" key="8">
    <source>
        <dbReference type="EMBL" id="CDW40325.1"/>
    </source>
</evidence>
<dbReference type="InterPro" id="IPR036259">
    <property type="entry name" value="MFS_trans_sf"/>
</dbReference>
<sequence length="674" mass="74590">MSDKSSQYESLVGKIHVYKEKAKENLTSLKEQGGVDGIISVTRENVISKLNRGGNDFEHLHRRKTRWELVRISAAIMGIEFSYAAETAFVSPTLLEIGVLHKHMTLIWCLSPLIGFFATPIMGSLSDRCYSPLGRRRPFIMVLSIGVILGLLLVPNGKLIGKQFGDVYTTSNQDYADGGETISPGGRLMDNKDILYSNTTRFNSSSVGNINEDDPLVRHYHPWGIFFTVLGTVLLDFDADSCQSPARAYLLDVTVPEDHAVGLSTFTIMAGLGGSFGYAVGAINWGWLGALFGGHVRLVFTFVLVLFIICVFFTLTSFQEIPLNVLLSTKLKMSRRGDNSSRQYDQMRSEDDKDEEWVAMKSEKFDNTTVDYGSIPTEEKKLGPGNPFASSTHGEEKEENDVTDRVNLTSGTSQSEDGKFLQVAETSFSQTSPVPVDTPEDSKAAFATLTAYLWSIIYMPNSLRILCITNLFCWMSLVCYSLYFTDFVGEAVFGGDPSAFPGSEKRQLYDDGVRFGCWGMSMYSLSCSCYSFMIEKLIKTFRAKPVYIGGQLVYSLGMVFMALSRSKWGVLIFSWSAGVMYSTLFTIPYLLVAHYHETNTYEAADMGKDKGTKAVRGIGTDVGIVSSMVFLAQFVLSFSMGYIINIWKTTTVVVVAASFLSVCGAISANFVTYL</sequence>
<feature type="transmembrane region" description="Helical" evidence="7">
    <location>
        <begin position="546"/>
        <end position="564"/>
    </location>
</feature>
<dbReference type="GO" id="GO:0008506">
    <property type="term" value="F:sucrose:proton symporter activity"/>
    <property type="evidence" value="ECO:0007669"/>
    <property type="project" value="TreeGrafter"/>
</dbReference>
<feature type="transmembrane region" description="Helical" evidence="7">
    <location>
        <begin position="69"/>
        <end position="85"/>
    </location>
</feature>
<dbReference type="OrthoDB" id="28755at2759"/>
<evidence type="ECO:0000256" key="3">
    <source>
        <dbReference type="ARBA" id="ARBA00022692"/>
    </source>
</evidence>
<feature type="region of interest" description="Disordered" evidence="6">
    <location>
        <begin position="336"/>
        <end position="356"/>
    </location>
</feature>
<feature type="transmembrane region" description="Helical" evidence="7">
    <location>
        <begin position="138"/>
        <end position="155"/>
    </location>
</feature>
<protein>
    <recommendedName>
        <fullName evidence="9">Proton-associated sugar transporter A</fullName>
    </recommendedName>
</protein>
<name>A0A0K2UQH1_LEPSM</name>
<feature type="transmembrane region" description="Helical" evidence="7">
    <location>
        <begin position="622"/>
        <end position="644"/>
    </location>
</feature>
<dbReference type="SUPFAM" id="SSF103473">
    <property type="entry name" value="MFS general substrate transporter"/>
    <property type="match status" value="1"/>
</dbReference>
<keyword evidence="4 7" id="KW-1133">Transmembrane helix</keyword>
<keyword evidence="3 7" id="KW-0812">Transmembrane</keyword>
<evidence type="ECO:0000256" key="4">
    <source>
        <dbReference type="ARBA" id="ARBA00022989"/>
    </source>
</evidence>
<feature type="region of interest" description="Disordered" evidence="6">
    <location>
        <begin position="370"/>
        <end position="403"/>
    </location>
</feature>
<evidence type="ECO:0000256" key="2">
    <source>
        <dbReference type="ARBA" id="ARBA00022448"/>
    </source>
</evidence>
<feature type="transmembrane region" description="Helical" evidence="7">
    <location>
        <begin position="650"/>
        <end position="671"/>
    </location>
</feature>
<dbReference type="PANTHER" id="PTHR19432">
    <property type="entry name" value="SUGAR TRANSPORTER"/>
    <property type="match status" value="1"/>
</dbReference>
<proteinExistence type="predicted"/>
<evidence type="ECO:0000256" key="7">
    <source>
        <dbReference type="SAM" id="Phobius"/>
    </source>
</evidence>
<comment type="subcellular location">
    <subcellularLocation>
        <location evidence="1">Membrane</location>
        <topology evidence="1">Multi-pass membrane protein</topology>
    </subcellularLocation>
</comment>
<evidence type="ECO:0000256" key="5">
    <source>
        <dbReference type="ARBA" id="ARBA00023136"/>
    </source>
</evidence>
<feature type="compositionally biased region" description="Basic and acidic residues" evidence="6">
    <location>
        <begin position="393"/>
        <end position="403"/>
    </location>
</feature>
<dbReference type="AlphaFoldDB" id="A0A0K2UQH1"/>
<evidence type="ECO:0000256" key="6">
    <source>
        <dbReference type="SAM" id="MobiDB-lite"/>
    </source>
</evidence>
<evidence type="ECO:0000256" key="1">
    <source>
        <dbReference type="ARBA" id="ARBA00004141"/>
    </source>
</evidence>
<dbReference type="PANTHER" id="PTHR19432:SF35">
    <property type="entry name" value="SOLUTE CARRIER FAMILY 45 MEMBER 3 ISOFORM X1"/>
    <property type="match status" value="1"/>
</dbReference>
<dbReference type="FunFam" id="1.20.1250.20:FF:000493">
    <property type="entry name" value="proton-associated sugar transporter A"/>
    <property type="match status" value="1"/>
</dbReference>
<feature type="transmembrane region" description="Helical" evidence="7">
    <location>
        <begin position="570"/>
        <end position="592"/>
    </location>
</feature>